<comment type="caution">
    <text evidence="1">The sequence shown here is derived from an EMBL/GenBank/DDBJ whole genome shotgun (WGS) entry which is preliminary data.</text>
</comment>
<dbReference type="EMBL" id="BPLR01013549">
    <property type="protein sequence ID" value="GIY61919.1"/>
    <property type="molecule type" value="Genomic_DNA"/>
</dbReference>
<evidence type="ECO:0000313" key="1">
    <source>
        <dbReference type="EMBL" id="GIY61919.1"/>
    </source>
</evidence>
<protein>
    <submittedName>
        <fullName evidence="1">Uncharacterized protein</fullName>
    </submittedName>
</protein>
<proteinExistence type="predicted"/>
<reference evidence="1 2" key="1">
    <citation type="submission" date="2021-06" db="EMBL/GenBank/DDBJ databases">
        <title>Caerostris extrusa draft genome.</title>
        <authorList>
            <person name="Kono N."/>
            <person name="Arakawa K."/>
        </authorList>
    </citation>
    <scope>NUCLEOTIDE SEQUENCE [LARGE SCALE GENOMIC DNA]</scope>
</reference>
<dbReference type="Proteomes" id="UP001054945">
    <property type="component" value="Unassembled WGS sequence"/>
</dbReference>
<evidence type="ECO:0000313" key="2">
    <source>
        <dbReference type="Proteomes" id="UP001054945"/>
    </source>
</evidence>
<name>A0AAV4UW44_CAEEX</name>
<accession>A0AAV4UW44</accession>
<gene>
    <name evidence="1" type="primary">AVEN_241302_1</name>
    <name evidence="1" type="ORF">CEXT_68291</name>
</gene>
<organism evidence="1 2">
    <name type="scientific">Caerostris extrusa</name>
    <name type="common">Bark spider</name>
    <name type="synonym">Caerostris bankana</name>
    <dbReference type="NCBI Taxonomy" id="172846"/>
    <lineage>
        <taxon>Eukaryota</taxon>
        <taxon>Metazoa</taxon>
        <taxon>Ecdysozoa</taxon>
        <taxon>Arthropoda</taxon>
        <taxon>Chelicerata</taxon>
        <taxon>Arachnida</taxon>
        <taxon>Araneae</taxon>
        <taxon>Araneomorphae</taxon>
        <taxon>Entelegynae</taxon>
        <taxon>Araneoidea</taxon>
        <taxon>Araneidae</taxon>
        <taxon>Caerostris</taxon>
    </lineage>
</organism>
<keyword evidence="2" id="KW-1185">Reference proteome</keyword>
<sequence>MGTQVSIEAYGGRPGPSQCWNCQGFCHSSEVCKLPKKCVKCANPHNAKDCDRPFEEAPTCANYKGPHAANWGNCLANGKKQQIEKKNTVKAAPPIIRPISQQIPYANVAAGISQKVSAVSVLPHSSTTTTPQEFTPQRLPTPPVPSNANFVPAPVTAMPLRSHPATGIPPFSMQNTPPTTQPHPVSDPMDIIGELLKVINQGLVPLLLVEAFHQCIPQLQQTTDSHVRAHIIFRQYVMMTHPTA</sequence>
<dbReference type="AlphaFoldDB" id="A0AAV4UW44"/>